<protein>
    <submittedName>
        <fullName evidence="1">23745_t:CDS:1</fullName>
    </submittedName>
</protein>
<proteinExistence type="predicted"/>
<name>A0A9N9K9K4_9GLOM</name>
<evidence type="ECO:0000313" key="1">
    <source>
        <dbReference type="EMBL" id="CAG8814922.1"/>
    </source>
</evidence>
<dbReference type="AlphaFoldDB" id="A0A9N9K9K4"/>
<reference evidence="1" key="1">
    <citation type="submission" date="2021-06" db="EMBL/GenBank/DDBJ databases">
        <authorList>
            <person name="Kallberg Y."/>
            <person name="Tangrot J."/>
            <person name="Rosling A."/>
        </authorList>
    </citation>
    <scope>NUCLEOTIDE SEQUENCE</scope>
    <source>
        <strain evidence="1">MA453B</strain>
    </source>
</reference>
<sequence length="106" mass="12500">MIGGNRDTIGDGPNRFLDMFSFVKSDLYNHNYEFFFSEISYGPFSVNNEDHIGDNFLRLAKFGNKNMAKDLANKMRLEYEKNMFTISEREGIGVRHFIEFEHPYRV</sequence>
<organism evidence="1 2">
    <name type="scientific">Dentiscutata erythropus</name>
    <dbReference type="NCBI Taxonomy" id="1348616"/>
    <lineage>
        <taxon>Eukaryota</taxon>
        <taxon>Fungi</taxon>
        <taxon>Fungi incertae sedis</taxon>
        <taxon>Mucoromycota</taxon>
        <taxon>Glomeromycotina</taxon>
        <taxon>Glomeromycetes</taxon>
        <taxon>Diversisporales</taxon>
        <taxon>Gigasporaceae</taxon>
        <taxon>Dentiscutata</taxon>
    </lineage>
</organism>
<dbReference type="Proteomes" id="UP000789405">
    <property type="component" value="Unassembled WGS sequence"/>
</dbReference>
<keyword evidence="2" id="KW-1185">Reference proteome</keyword>
<accession>A0A9N9K9K4</accession>
<gene>
    <name evidence="1" type="ORF">DERYTH_LOCUS26037</name>
</gene>
<comment type="caution">
    <text evidence="1">The sequence shown here is derived from an EMBL/GenBank/DDBJ whole genome shotgun (WGS) entry which is preliminary data.</text>
</comment>
<evidence type="ECO:0000313" key="2">
    <source>
        <dbReference type="Proteomes" id="UP000789405"/>
    </source>
</evidence>
<dbReference type="EMBL" id="CAJVPY010051921">
    <property type="protein sequence ID" value="CAG8814922.1"/>
    <property type="molecule type" value="Genomic_DNA"/>
</dbReference>